<evidence type="ECO:0000313" key="3">
    <source>
        <dbReference type="WBParaSite" id="TREG1_140000.1"/>
    </source>
</evidence>
<evidence type="ECO:0000313" key="2">
    <source>
        <dbReference type="Proteomes" id="UP000050795"/>
    </source>
</evidence>
<protein>
    <submittedName>
        <fullName evidence="3">Uncharacterized protein</fullName>
    </submittedName>
</protein>
<keyword evidence="1" id="KW-0175">Coiled coil</keyword>
<evidence type="ECO:0000256" key="1">
    <source>
        <dbReference type="SAM" id="Coils"/>
    </source>
</evidence>
<dbReference type="Proteomes" id="UP000050795">
    <property type="component" value="Unassembled WGS sequence"/>
</dbReference>
<proteinExistence type="predicted"/>
<name>A0AA85J3S5_TRIRE</name>
<keyword evidence="2" id="KW-1185">Reference proteome</keyword>
<dbReference type="WBParaSite" id="TREG1_140000.1">
    <property type="protein sequence ID" value="TREG1_140000.1"/>
    <property type="gene ID" value="TREG1_140000"/>
</dbReference>
<reference evidence="2" key="1">
    <citation type="submission" date="2022-06" db="EMBL/GenBank/DDBJ databases">
        <authorList>
            <person name="Berger JAMES D."/>
            <person name="Berger JAMES D."/>
        </authorList>
    </citation>
    <scope>NUCLEOTIDE SEQUENCE [LARGE SCALE GENOMIC DNA]</scope>
</reference>
<accession>A0AA85J3S5</accession>
<dbReference type="AlphaFoldDB" id="A0AA85J3S5"/>
<feature type="coiled-coil region" evidence="1">
    <location>
        <begin position="12"/>
        <end position="145"/>
    </location>
</feature>
<sequence length="145" mass="17149">HQEQSYSLLNRIRVLEDEIKELVQYKSNHEEQQVNFESQLNDKTCQAQAFEEKFVKLKEIYAKLREEHVVLLRNYGNVQQTLQQETEKNKDLEKALEDLRNQEKSSSIENAESLVLSEQKYTSSVDQLQLELNSIIVEKDHLIQE</sequence>
<reference evidence="3" key="2">
    <citation type="submission" date="2023-11" db="UniProtKB">
        <authorList>
            <consortium name="WormBaseParasite"/>
        </authorList>
    </citation>
    <scope>IDENTIFICATION</scope>
</reference>
<organism evidence="2 3">
    <name type="scientific">Trichobilharzia regenti</name>
    <name type="common">Nasal bird schistosome</name>
    <dbReference type="NCBI Taxonomy" id="157069"/>
    <lineage>
        <taxon>Eukaryota</taxon>
        <taxon>Metazoa</taxon>
        <taxon>Spiralia</taxon>
        <taxon>Lophotrochozoa</taxon>
        <taxon>Platyhelminthes</taxon>
        <taxon>Trematoda</taxon>
        <taxon>Digenea</taxon>
        <taxon>Strigeidida</taxon>
        <taxon>Schistosomatoidea</taxon>
        <taxon>Schistosomatidae</taxon>
        <taxon>Trichobilharzia</taxon>
    </lineage>
</organism>